<reference evidence="2 3" key="1">
    <citation type="submission" date="2018-02" db="EMBL/GenBank/DDBJ databases">
        <title>The genomes of Aspergillus section Nigri reveals drivers in fungal speciation.</title>
        <authorList>
            <consortium name="DOE Joint Genome Institute"/>
            <person name="Vesth T.C."/>
            <person name="Nybo J."/>
            <person name="Theobald S."/>
            <person name="Brandl J."/>
            <person name="Frisvad J.C."/>
            <person name="Nielsen K.F."/>
            <person name="Lyhne E.K."/>
            <person name="Kogle M.E."/>
            <person name="Kuo A."/>
            <person name="Riley R."/>
            <person name="Clum A."/>
            <person name="Nolan M."/>
            <person name="Lipzen A."/>
            <person name="Salamov A."/>
            <person name="Henrissat B."/>
            <person name="Wiebenga A."/>
            <person name="De vries R.P."/>
            <person name="Grigoriev I.V."/>
            <person name="Mortensen U.H."/>
            <person name="Andersen M.R."/>
            <person name="Baker S.E."/>
        </authorList>
    </citation>
    <scope>NUCLEOTIDE SEQUENCE [LARGE SCALE GENOMIC DNA]</scope>
    <source>
        <strain evidence="2 3">CBS 121057</strain>
    </source>
</reference>
<protein>
    <submittedName>
        <fullName evidence="2">Uncharacterized protein</fullName>
    </submittedName>
</protein>
<dbReference type="EMBL" id="KZ826345">
    <property type="protein sequence ID" value="PYI06979.1"/>
    <property type="molecule type" value="Genomic_DNA"/>
</dbReference>
<feature type="transmembrane region" description="Helical" evidence="1">
    <location>
        <begin position="31"/>
        <end position="49"/>
    </location>
</feature>
<organism evidence="2 3">
    <name type="scientific">Aspergillus sclerotiicarbonarius (strain CBS 121057 / IBT 28362)</name>
    <dbReference type="NCBI Taxonomy" id="1448318"/>
    <lineage>
        <taxon>Eukaryota</taxon>
        <taxon>Fungi</taxon>
        <taxon>Dikarya</taxon>
        <taxon>Ascomycota</taxon>
        <taxon>Pezizomycotina</taxon>
        <taxon>Eurotiomycetes</taxon>
        <taxon>Eurotiomycetidae</taxon>
        <taxon>Eurotiales</taxon>
        <taxon>Aspergillaceae</taxon>
        <taxon>Aspergillus</taxon>
        <taxon>Aspergillus subgen. Circumdati</taxon>
    </lineage>
</organism>
<evidence type="ECO:0000313" key="3">
    <source>
        <dbReference type="Proteomes" id="UP000248423"/>
    </source>
</evidence>
<evidence type="ECO:0000313" key="2">
    <source>
        <dbReference type="EMBL" id="PYI06979.1"/>
    </source>
</evidence>
<gene>
    <name evidence="2" type="ORF">BO78DRAFT_314174</name>
</gene>
<dbReference type="Proteomes" id="UP000248423">
    <property type="component" value="Unassembled WGS sequence"/>
</dbReference>
<keyword evidence="1" id="KW-1133">Transmembrane helix</keyword>
<dbReference type="VEuPathDB" id="FungiDB:BO78DRAFT_314174"/>
<accession>A0A319EXQ0</accession>
<sequence length="50" mass="6075">LKNKNPLNTIFFYKIIIKKLQASRDYIIKNLVKRFIILNFIFFIFLILIA</sequence>
<keyword evidence="3" id="KW-1185">Reference proteome</keyword>
<name>A0A319EXQ0_ASPSB</name>
<evidence type="ECO:0000256" key="1">
    <source>
        <dbReference type="SAM" id="Phobius"/>
    </source>
</evidence>
<feature type="non-terminal residue" evidence="2">
    <location>
        <position position="1"/>
    </location>
</feature>
<dbReference type="AlphaFoldDB" id="A0A319EXQ0"/>
<proteinExistence type="predicted"/>
<keyword evidence="1" id="KW-0472">Membrane</keyword>
<keyword evidence="1" id="KW-0812">Transmembrane</keyword>